<reference evidence="2" key="1">
    <citation type="journal article" date="2019" name="Int. J. Syst. Evol. Microbiol.">
        <title>The Global Catalogue of Microorganisms (GCM) 10K type strain sequencing project: providing services to taxonomists for standard genome sequencing and annotation.</title>
        <authorList>
            <consortium name="The Broad Institute Genomics Platform"/>
            <consortium name="The Broad Institute Genome Sequencing Center for Infectious Disease"/>
            <person name="Wu L."/>
            <person name="Ma J."/>
        </authorList>
    </citation>
    <scope>NUCLEOTIDE SEQUENCE [LARGE SCALE GENOMIC DNA]</scope>
    <source>
        <strain evidence="2">CGMCC 1.6964</strain>
    </source>
</reference>
<name>A0ABQ2KUY0_9BACL</name>
<evidence type="ECO:0000313" key="1">
    <source>
        <dbReference type="EMBL" id="GGN93192.1"/>
    </source>
</evidence>
<comment type="caution">
    <text evidence="1">The sequence shown here is derived from an EMBL/GenBank/DDBJ whole genome shotgun (WGS) entry which is preliminary data.</text>
</comment>
<sequence length="352" mass="39783">MKNIVFRVSASPQVGIGHFMRCLTLARMLSALKVRIHFICNKDLSKKFVGILQEEGFSLSLSGLAAESVFHIEQDADLVISTLKGQRPEWLVIDHYGIDANWERKLRPYVGKILVIDDLANRPHDCDILLDQNLYPHLELRYKGLIASETRTLLGPSYVLLRPEFYKQNESQVRSTIKKVIVNFGGSDPTGETVKLLEALKFGTDALKGTCFNIVAGPSNSRREEIRLMCEKVENAFYYEQIALEELLGDTDLAIGAGGISMWERCFMGVPAGVIIVAENQVEAVAEAESQGLIWNLGRSEEVSKESLLEFLCDRLQHPEKNVQMSHKCLQFMHELREQKEHPVVTIIREEL</sequence>
<evidence type="ECO:0000313" key="2">
    <source>
        <dbReference type="Proteomes" id="UP000606653"/>
    </source>
</evidence>
<dbReference type="Gene3D" id="3.40.50.11190">
    <property type="match status" value="1"/>
</dbReference>
<dbReference type="InterPro" id="IPR020023">
    <property type="entry name" value="PseG"/>
</dbReference>
<keyword evidence="1" id="KW-0378">Hydrolase</keyword>
<keyword evidence="2" id="KW-1185">Reference proteome</keyword>
<dbReference type="EMBL" id="BMLN01000002">
    <property type="protein sequence ID" value="GGN93192.1"/>
    <property type="molecule type" value="Genomic_DNA"/>
</dbReference>
<dbReference type="Gene3D" id="3.40.50.2000">
    <property type="entry name" value="Glycogen Phosphorylase B"/>
    <property type="match status" value="1"/>
</dbReference>
<proteinExistence type="predicted"/>
<accession>A0ABQ2KUY0</accession>
<dbReference type="NCBIfam" id="TIGR03590">
    <property type="entry name" value="PseG"/>
    <property type="match status" value="1"/>
</dbReference>
<protein>
    <submittedName>
        <fullName evidence="1">UDP-2,4-diacetamido-2,4, 6-trideoxy-beta-L-altropyranose hydrolase</fullName>
    </submittedName>
</protein>
<dbReference type="Proteomes" id="UP000606653">
    <property type="component" value="Unassembled WGS sequence"/>
</dbReference>
<organism evidence="1 2">
    <name type="scientific">Saccharibacillus kuerlensis</name>
    <dbReference type="NCBI Taxonomy" id="459527"/>
    <lineage>
        <taxon>Bacteria</taxon>
        <taxon>Bacillati</taxon>
        <taxon>Bacillota</taxon>
        <taxon>Bacilli</taxon>
        <taxon>Bacillales</taxon>
        <taxon>Paenibacillaceae</taxon>
        <taxon>Saccharibacillus</taxon>
    </lineage>
</organism>
<dbReference type="GO" id="GO:0016787">
    <property type="term" value="F:hydrolase activity"/>
    <property type="evidence" value="ECO:0007669"/>
    <property type="project" value="UniProtKB-KW"/>
</dbReference>
<dbReference type="RefSeq" id="WP_018977768.1">
    <property type="nucleotide sequence ID" value="NZ_BMLN01000002.1"/>
</dbReference>
<gene>
    <name evidence="1" type="primary">rkpO</name>
    <name evidence="1" type="ORF">GCM10010969_06480</name>
</gene>